<dbReference type="InterPro" id="IPR032347">
    <property type="entry name" value="DUF4864"/>
</dbReference>
<evidence type="ECO:0000313" key="2">
    <source>
        <dbReference type="EMBL" id="SEM69981.1"/>
    </source>
</evidence>
<sequence>MRIAGMIMLMLLSALPLQAQQVTTPPAPTAAPVPGTDEDASAAIAALIDGQLADFKARDVDGAWGAASANIQRLFGNPQQFGSMVQQAYPMVWDNANARFISQRQLDAYVLQQVMIEDAQGVLHLLEYAMIQTDAGWRIDGVALLPQPDVGV</sequence>
<dbReference type="Proteomes" id="UP000199585">
    <property type="component" value="Unassembled WGS sequence"/>
</dbReference>
<keyword evidence="3" id="KW-1185">Reference proteome</keyword>
<organism evidence="2 3">
    <name type="scientific">Loktanella fryxellensis</name>
    <dbReference type="NCBI Taxonomy" id="245187"/>
    <lineage>
        <taxon>Bacteria</taxon>
        <taxon>Pseudomonadati</taxon>
        <taxon>Pseudomonadota</taxon>
        <taxon>Alphaproteobacteria</taxon>
        <taxon>Rhodobacterales</taxon>
        <taxon>Roseobacteraceae</taxon>
        <taxon>Loktanella</taxon>
    </lineage>
</organism>
<dbReference type="RefSeq" id="WP_245731291.1">
    <property type="nucleotide sequence ID" value="NZ_FOCI01000003.1"/>
</dbReference>
<dbReference type="AlphaFoldDB" id="A0A1H8AH89"/>
<evidence type="ECO:0000256" key="1">
    <source>
        <dbReference type="SAM" id="SignalP"/>
    </source>
</evidence>
<feature type="signal peptide" evidence="1">
    <location>
        <begin position="1"/>
        <end position="19"/>
    </location>
</feature>
<dbReference type="EMBL" id="FOCI01000003">
    <property type="protein sequence ID" value="SEM69981.1"/>
    <property type="molecule type" value="Genomic_DNA"/>
</dbReference>
<name>A0A1H8AH89_9RHOB</name>
<reference evidence="2 3" key="1">
    <citation type="submission" date="2016-10" db="EMBL/GenBank/DDBJ databases">
        <authorList>
            <person name="de Groot N.N."/>
        </authorList>
    </citation>
    <scope>NUCLEOTIDE SEQUENCE [LARGE SCALE GENOMIC DNA]</scope>
    <source>
        <strain evidence="2 3">DSM 16213</strain>
    </source>
</reference>
<accession>A0A1H8AH89</accession>
<evidence type="ECO:0000313" key="3">
    <source>
        <dbReference type="Proteomes" id="UP000199585"/>
    </source>
</evidence>
<evidence type="ECO:0008006" key="4">
    <source>
        <dbReference type="Google" id="ProtNLM"/>
    </source>
</evidence>
<proteinExistence type="predicted"/>
<dbReference type="STRING" id="245187.SAMN04488003_103165"/>
<dbReference type="Pfam" id="PF16156">
    <property type="entry name" value="DUF4864"/>
    <property type="match status" value="1"/>
</dbReference>
<gene>
    <name evidence="2" type="ORF">SAMN04488003_103165</name>
</gene>
<keyword evidence="1" id="KW-0732">Signal</keyword>
<feature type="chain" id="PRO_5011582376" description="DUF4864 domain-containing protein" evidence="1">
    <location>
        <begin position="20"/>
        <end position="152"/>
    </location>
</feature>
<protein>
    <recommendedName>
        <fullName evidence="4">DUF4864 domain-containing protein</fullName>
    </recommendedName>
</protein>